<feature type="compositionally biased region" description="Pro residues" evidence="2">
    <location>
        <begin position="72"/>
        <end position="83"/>
    </location>
</feature>
<feature type="compositionally biased region" description="Pro residues" evidence="2">
    <location>
        <begin position="50"/>
        <end position="63"/>
    </location>
</feature>
<evidence type="ECO:0000313" key="3">
    <source>
        <dbReference type="EMBL" id="OSS50225.1"/>
    </source>
</evidence>
<gene>
    <name evidence="3" type="ORF">B5807_04950</name>
</gene>
<accession>A0A1Y2M265</accession>
<keyword evidence="4" id="KW-1185">Reference proteome</keyword>
<dbReference type="AlphaFoldDB" id="A0A1Y2M265"/>
<feature type="region of interest" description="Disordered" evidence="2">
    <location>
        <begin position="48"/>
        <end position="88"/>
    </location>
</feature>
<dbReference type="Proteomes" id="UP000193240">
    <property type="component" value="Unassembled WGS sequence"/>
</dbReference>
<evidence type="ECO:0000313" key="4">
    <source>
        <dbReference type="Proteomes" id="UP000193240"/>
    </source>
</evidence>
<feature type="coiled-coil region" evidence="1">
    <location>
        <begin position="410"/>
        <end position="437"/>
    </location>
</feature>
<dbReference type="EMBL" id="KZ107842">
    <property type="protein sequence ID" value="OSS50225.1"/>
    <property type="molecule type" value="Genomic_DNA"/>
</dbReference>
<proteinExistence type="predicted"/>
<dbReference type="STRING" id="105696.A0A1Y2M265"/>
<evidence type="ECO:0000256" key="2">
    <source>
        <dbReference type="SAM" id="MobiDB-lite"/>
    </source>
</evidence>
<organism evidence="3 4">
    <name type="scientific">Epicoccum nigrum</name>
    <name type="common">Soil fungus</name>
    <name type="synonym">Epicoccum purpurascens</name>
    <dbReference type="NCBI Taxonomy" id="105696"/>
    <lineage>
        <taxon>Eukaryota</taxon>
        <taxon>Fungi</taxon>
        <taxon>Dikarya</taxon>
        <taxon>Ascomycota</taxon>
        <taxon>Pezizomycotina</taxon>
        <taxon>Dothideomycetes</taxon>
        <taxon>Pleosporomycetidae</taxon>
        <taxon>Pleosporales</taxon>
        <taxon>Pleosporineae</taxon>
        <taxon>Didymellaceae</taxon>
        <taxon>Epicoccum</taxon>
    </lineage>
</organism>
<sequence length="610" mass="67714">MHTPNVLYLLGMCNAFTYAFTIPHVDHGALFKRDVWPADDFALADILKRAPPPAPKPKTPAPRPAAGAKPPAAKPPTTPPKTAPAPAGKPISWPYVKVPYVTTAFDTCGIFVDCEDSTVEKESESSDLVARSLTIGPDIVDTHEPSHAHVRRDIRTYKVKNAGFSIKNLDYPGASELYLPPKGANVKVNVLDFNSDKVADHKVKNTKTKPASYDGFVTEHIVELQTVMMFMNTVIQKDSKKKPFFATWWNKELDPTTVAARPNKPTITMGDQTTINNLVFEALGSNNNRDDFVLCEEEINGYKARIWNQKNPMAPAKYKKAVTDGVSGATNSNVYLSALRSTLAVFEYMNNAEVKSRFQASIKNVGIELKNVEHLTKEKIDLSKEWQDFMKTHVDGVEKKAKAWVSDRIVKETEGQINDMIKKLQALEKDLKAKETGKDKDTHEKTANAASVKLDGEIKTAKAAVEAQEKVVKTREAELKTKRDAATKKNAELRKKTEELSAIVKQIAKEKDATKKATLTKTKDTLEKDKDKLETEKITTDKDKTDAEAKRAAAREEKLAKEKVVGLKQRAKWSLRSKELNDVIDNLEADKKIVAAFKTAGASMKMPAVV</sequence>
<name>A0A1Y2M265_EPING</name>
<evidence type="ECO:0000256" key="1">
    <source>
        <dbReference type="SAM" id="Coils"/>
    </source>
</evidence>
<feature type="coiled-coil region" evidence="1">
    <location>
        <begin position="476"/>
        <end position="543"/>
    </location>
</feature>
<protein>
    <submittedName>
        <fullName evidence="3">Uncharacterized protein</fullName>
    </submittedName>
</protein>
<dbReference type="InParanoid" id="A0A1Y2M265"/>
<keyword evidence="1" id="KW-0175">Coiled coil</keyword>
<reference evidence="3 4" key="1">
    <citation type="journal article" date="2017" name="Genome Announc.">
        <title>Genome sequence of the saprophytic ascomycete Epicoccum nigrum ICMP 19927 strain isolated from New Zealand.</title>
        <authorList>
            <person name="Fokin M."/>
            <person name="Fleetwood D."/>
            <person name="Weir B.S."/>
            <person name="Villas-Boas S.G."/>
        </authorList>
    </citation>
    <scope>NUCLEOTIDE SEQUENCE [LARGE SCALE GENOMIC DNA]</scope>
    <source>
        <strain evidence="3 4">ICMP 19927</strain>
    </source>
</reference>